<organism evidence="1 2">
    <name type="scientific">Araneus ventricosus</name>
    <name type="common">Orbweaver spider</name>
    <name type="synonym">Epeira ventricosa</name>
    <dbReference type="NCBI Taxonomy" id="182803"/>
    <lineage>
        <taxon>Eukaryota</taxon>
        <taxon>Metazoa</taxon>
        <taxon>Ecdysozoa</taxon>
        <taxon>Arthropoda</taxon>
        <taxon>Chelicerata</taxon>
        <taxon>Arachnida</taxon>
        <taxon>Araneae</taxon>
        <taxon>Araneomorphae</taxon>
        <taxon>Entelegynae</taxon>
        <taxon>Araneoidea</taxon>
        <taxon>Araneidae</taxon>
        <taxon>Araneus</taxon>
    </lineage>
</organism>
<accession>A0A4Y2A5U2</accession>
<evidence type="ECO:0000313" key="1">
    <source>
        <dbReference type="EMBL" id="GBL75162.1"/>
    </source>
</evidence>
<name>A0A4Y2A5U2_ARAVE</name>
<comment type="caution">
    <text evidence="1">The sequence shown here is derived from an EMBL/GenBank/DDBJ whole genome shotgun (WGS) entry which is preliminary data.</text>
</comment>
<dbReference type="EMBL" id="BGPR01230947">
    <property type="protein sequence ID" value="GBL75162.1"/>
    <property type="molecule type" value="Genomic_DNA"/>
</dbReference>
<protein>
    <submittedName>
        <fullName evidence="1">Uncharacterized protein</fullName>
    </submittedName>
</protein>
<evidence type="ECO:0000313" key="2">
    <source>
        <dbReference type="Proteomes" id="UP000499080"/>
    </source>
</evidence>
<dbReference type="AlphaFoldDB" id="A0A4Y2A5U2"/>
<proteinExistence type="predicted"/>
<reference evidence="1 2" key="1">
    <citation type="journal article" date="2019" name="Sci. Rep.">
        <title>Orb-weaving spider Araneus ventricosus genome elucidates the spidroin gene catalogue.</title>
        <authorList>
            <person name="Kono N."/>
            <person name="Nakamura H."/>
            <person name="Ohtoshi R."/>
            <person name="Moran D.A.P."/>
            <person name="Shinohara A."/>
            <person name="Yoshida Y."/>
            <person name="Fujiwara M."/>
            <person name="Mori M."/>
            <person name="Tomita M."/>
            <person name="Arakawa K."/>
        </authorList>
    </citation>
    <scope>NUCLEOTIDE SEQUENCE [LARGE SCALE GENOMIC DNA]</scope>
</reference>
<sequence length="132" mass="14621">MRDDKAKDGLYGRGLGRVFRIELPSDSPHRGSTSKWIRSRPISKQVLATLVGIKWCGAELHPLRRRNVPPAGGVRSWPVMPIRTPTSVSDCCRDDCHSGFPRCLGMGGALGQESRILNTKQKEFHGPEVDTD</sequence>
<dbReference type="Proteomes" id="UP000499080">
    <property type="component" value="Unassembled WGS sequence"/>
</dbReference>
<keyword evidence="2" id="KW-1185">Reference proteome</keyword>
<gene>
    <name evidence="1" type="ORF">AVEN_241814_1</name>
</gene>